<keyword evidence="3" id="KW-1185">Reference proteome</keyword>
<reference evidence="2" key="1">
    <citation type="submission" date="2017-07" db="EMBL/GenBank/DDBJ databases">
        <title>Taro Niue Genome Assembly and Annotation.</title>
        <authorList>
            <person name="Atibalentja N."/>
            <person name="Keating K."/>
            <person name="Fields C.J."/>
        </authorList>
    </citation>
    <scope>NUCLEOTIDE SEQUENCE</scope>
    <source>
        <strain evidence="2">Niue_2</strain>
        <tissue evidence="2">Leaf</tissue>
    </source>
</reference>
<dbReference type="PANTHER" id="PTHR36616">
    <property type="entry name" value="BNAC07G32700D PROTEIN"/>
    <property type="match status" value="1"/>
</dbReference>
<dbReference type="EMBL" id="NMUH01013236">
    <property type="protein sequence ID" value="MQM22563.1"/>
    <property type="molecule type" value="Genomic_DNA"/>
</dbReference>
<evidence type="ECO:0000313" key="3">
    <source>
        <dbReference type="Proteomes" id="UP000652761"/>
    </source>
</evidence>
<comment type="caution">
    <text evidence="2">The sequence shown here is derived from an EMBL/GenBank/DDBJ whole genome shotgun (WGS) entry which is preliminary data.</text>
</comment>
<name>A0A843XTU6_COLES</name>
<feature type="signal peptide" evidence="1">
    <location>
        <begin position="1"/>
        <end position="20"/>
    </location>
</feature>
<proteinExistence type="predicted"/>
<protein>
    <submittedName>
        <fullName evidence="2">Uncharacterized protein</fullName>
    </submittedName>
</protein>
<evidence type="ECO:0000313" key="2">
    <source>
        <dbReference type="EMBL" id="MQM22563.1"/>
    </source>
</evidence>
<dbReference type="PANTHER" id="PTHR36616:SF4">
    <property type="entry name" value="OS03G0174800 PROTEIN"/>
    <property type="match status" value="1"/>
</dbReference>
<feature type="chain" id="PRO_5032861983" evidence="1">
    <location>
        <begin position="21"/>
        <end position="143"/>
    </location>
</feature>
<dbReference type="AlphaFoldDB" id="A0A843XTU6"/>
<dbReference type="Proteomes" id="UP000652761">
    <property type="component" value="Unassembled WGS sequence"/>
</dbReference>
<sequence length="143" mass="15837">MPITSLVLALAFTAAPLTLCVPPVRKLTPFAEALEVLLRRTAVHVDRLYPYIRDAFSASMDVLIQLCRHVYIGLIYLSALLPAGVDQEDITFVRLPPYTYSRVLVLGILASLVELAEFLCATWRSGCSGLISFPFFGSRASFR</sequence>
<evidence type="ECO:0000256" key="1">
    <source>
        <dbReference type="SAM" id="SignalP"/>
    </source>
</evidence>
<organism evidence="2 3">
    <name type="scientific">Colocasia esculenta</name>
    <name type="common">Wild taro</name>
    <name type="synonym">Arum esculentum</name>
    <dbReference type="NCBI Taxonomy" id="4460"/>
    <lineage>
        <taxon>Eukaryota</taxon>
        <taxon>Viridiplantae</taxon>
        <taxon>Streptophyta</taxon>
        <taxon>Embryophyta</taxon>
        <taxon>Tracheophyta</taxon>
        <taxon>Spermatophyta</taxon>
        <taxon>Magnoliopsida</taxon>
        <taxon>Liliopsida</taxon>
        <taxon>Araceae</taxon>
        <taxon>Aroideae</taxon>
        <taxon>Colocasieae</taxon>
        <taxon>Colocasia</taxon>
    </lineage>
</organism>
<accession>A0A843XTU6</accession>
<gene>
    <name evidence="2" type="ORF">Taro_055617</name>
</gene>
<keyword evidence="1" id="KW-0732">Signal</keyword>